<evidence type="ECO:0000256" key="1">
    <source>
        <dbReference type="ARBA" id="ARBA00004141"/>
    </source>
</evidence>
<comment type="caution">
    <text evidence="6">The sequence shown here is derived from an EMBL/GenBank/DDBJ whole genome shotgun (WGS) entry which is preliminary data.</text>
</comment>
<dbReference type="GO" id="GO:0016020">
    <property type="term" value="C:membrane"/>
    <property type="evidence" value="ECO:0007669"/>
    <property type="project" value="UniProtKB-SubCell"/>
</dbReference>
<accession>A0A1F5HAI6</accession>
<evidence type="ECO:0000256" key="3">
    <source>
        <dbReference type="ARBA" id="ARBA00022989"/>
    </source>
</evidence>
<organism evidence="6 7">
    <name type="scientific">Candidatus Curtissbacteria bacterium RIFOXYA1_FULL_41_14</name>
    <dbReference type="NCBI Taxonomy" id="1797737"/>
    <lineage>
        <taxon>Bacteria</taxon>
        <taxon>Candidatus Curtissiibacteriota</taxon>
    </lineage>
</organism>
<name>A0A1F5HAI6_9BACT</name>
<dbReference type="Proteomes" id="UP000176751">
    <property type="component" value="Unassembled WGS sequence"/>
</dbReference>
<comment type="subcellular location">
    <subcellularLocation>
        <location evidence="1">Membrane</location>
        <topology evidence="1">Multi-pass membrane protein</topology>
    </subcellularLocation>
</comment>
<dbReference type="InterPro" id="IPR007016">
    <property type="entry name" value="O-antigen_ligase-rel_domated"/>
</dbReference>
<protein>
    <recommendedName>
        <fullName evidence="5">O-antigen ligase-related domain-containing protein</fullName>
    </recommendedName>
</protein>
<dbReference type="STRING" id="1797737.A2196_00195"/>
<evidence type="ECO:0000259" key="5">
    <source>
        <dbReference type="Pfam" id="PF04932"/>
    </source>
</evidence>
<evidence type="ECO:0000313" key="6">
    <source>
        <dbReference type="EMBL" id="OGE01118.1"/>
    </source>
</evidence>
<reference evidence="6 7" key="1">
    <citation type="journal article" date="2016" name="Nat. Commun.">
        <title>Thousands of microbial genomes shed light on interconnected biogeochemical processes in an aquifer system.</title>
        <authorList>
            <person name="Anantharaman K."/>
            <person name="Brown C.T."/>
            <person name="Hug L.A."/>
            <person name="Sharon I."/>
            <person name="Castelle C.J."/>
            <person name="Probst A.J."/>
            <person name="Thomas B.C."/>
            <person name="Singh A."/>
            <person name="Wilkins M.J."/>
            <person name="Karaoz U."/>
            <person name="Brodie E.L."/>
            <person name="Williams K.H."/>
            <person name="Hubbard S.S."/>
            <person name="Banfield J.F."/>
        </authorList>
    </citation>
    <scope>NUCLEOTIDE SEQUENCE [LARGE SCALE GENOMIC DNA]</scope>
</reference>
<dbReference type="AlphaFoldDB" id="A0A1F5HAI6"/>
<dbReference type="PANTHER" id="PTHR37422">
    <property type="entry name" value="TEICHURONIC ACID BIOSYNTHESIS PROTEIN TUAE"/>
    <property type="match status" value="1"/>
</dbReference>
<dbReference type="InterPro" id="IPR051533">
    <property type="entry name" value="WaaL-like"/>
</dbReference>
<evidence type="ECO:0000256" key="2">
    <source>
        <dbReference type="ARBA" id="ARBA00022692"/>
    </source>
</evidence>
<sequence>MRLIKLLLIATLASLIPGQIVRLPFFSASGALTTTDILIAAVDLTFLIYALSIKRSLKLFPKTSFPALLFILSAVASTILASGVFNIMQIGISSLFLARFIIYFFLSIVIYNIVYKKDIDKWLKIILFIGFLFIVLGFCQYVIFPDLSFLTIYGWDPHQQRVVSTLLDPNFSGLIFTIIFTISTSLYLYKRKNYQINFYTFVSVLSFIALILTFSRSSYLAFLIAIMVIGILKSPKLLFFILVLFVVAFLQIGQVRTRVVGAFTLDETSQARIASWQRGFTIFKNNFLFGVGFNTYRYAQIEYSFFSPDEPEGGHSGSGSDSSLILVAATTGIVGLFFYLYFLFSIFVLFAKKATKNYLHLSALSIFLALLVHSQFVNSLFFPQIMILLWVILGLVEVYDT</sequence>
<dbReference type="PANTHER" id="PTHR37422:SF17">
    <property type="entry name" value="O-ANTIGEN LIGASE"/>
    <property type="match status" value="1"/>
</dbReference>
<keyword evidence="2" id="KW-0812">Transmembrane</keyword>
<keyword evidence="3" id="KW-1133">Transmembrane helix</keyword>
<dbReference type="Pfam" id="PF04932">
    <property type="entry name" value="Wzy_C"/>
    <property type="match status" value="1"/>
</dbReference>
<gene>
    <name evidence="6" type="ORF">A2196_00195</name>
</gene>
<evidence type="ECO:0000256" key="4">
    <source>
        <dbReference type="ARBA" id="ARBA00023136"/>
    </source>
</evidence>
<evidence type="ECO:0000313" key="7">
    <source>
        <dbReference type="Proteomes" id="UP000176751"/>
    </source>
</evidence>
<proteinExistence type="predicted"/>
<keyword evidence="4" id="KW-0472">Membrane</keyword>
<feature type="domain" description="O-antigen ligase-related" evidence="5">
    <location>
        <begin position="201"/>
        <end position="340"/>
    </location>
</feature>
<dbReference type="EMBL" id="MFCA01000029">
    <property type="protein sequence ID" value="OGE01118.1"/>
    <property type="molecule type" value="Genomic_DNA"/>
</dbReference>